<evidence type="ECO:0000256" key="2">
    <source>
        <dbReference type="PIRSR" id="PIRSR011396-2"/>
    </source>
</evidence>
<dbReference type="AlphaFoldDB" id="A0A147IWP4"/>
<keyword evidence="2" id="KW-0547">Nucleotide-binding</keyword>
<feature type="active site" evidence="1">
    <location>
        <position position="83"/>
    </location>
</feature>
<protein>
    <submittedName>
        <fullName evidence="5">Tryptophan halogenase</fullName>
    </submittedName>
</protein>
<dbReference type="GO" id="GO:0004497">
    <property type="term" value="F:monooxygenase activity"/>
    <property type="evidence" value="ECO:0007669"/>
    <property type="project" value="InterPro"/>
</dbReference>
<organism evidence="5 6">
    <name type="scientific">Sphingomonas yabuuchiae</name>
    <dbReference type="NCBI Taxonomy" id="172044"/>
    <lineage>
        <taxon>Bacteria</taxon>
        <taxon>Pseudomonadati</taxon>
        <taxon>Pseudomonadota</taxon>
        <taxon>Alphaproteobacteria</taxon>
        <taxon>Sphingomonadales</taxon>
        <taxon>Sphingomonadaceae</taxon>
        <taxon>Sphingomonas</taxon>
    </lineage>
</organism>
<evidence type="ECO:0000256" key="4">
    <source>
        <dbReference type="SAM" id="Phobius"/>
    </source>
</evidence>
<keyword evidence="4" id="KW-0472">Membrane</keyword>
<dbReference type="InterPro" id="IPR050816">
    <property type="entry name" value="Flavin-dep_Halogenase_NPB"/>
</dbReference>
<dbReference type="SUPFAM" id="SSF51905">
    <property type="entry name" value="FAD/NAD(P)-binding domain"/>
    <property type="match status" value="1"/>
</dbReference>
<name>A0A147IWP4_9SPHN</name>
<dbReference type="GO" id="GO:0000166">
    <property type="term" value="F:nucleotide binding"/>
    <property type="evidence" value="ECO:0007669"/>
    <property type="project" value="UniProtKB-KW"/>
</dbReference>
<dbReference type="PIRSF" id="PIRSF011396">
    <property type="entry name" value="Trp_halogenase"/>
    <property type="match status" value="1"/>
</dbReference>
<feature type="binding site" evidence="2">
    <location>
        <position position="83"/>
    </location>
    <ligand>
        <name>7-chloro-L-tryptophan</name>
        <dbReference type="ChEBI" id="CHEBI:58713"/>
    </ligand>
</feature>
<dbReference type="InterPro" id="IPR033856">
    <property type="entry name" value="Trp_halogen"/>
</dbReference>
<reference evidence="5 6" key="1">
    <citation type="journal article" date="2016" name="Front. Microbiol.">
        <title>Genomic Resource of Rice Seed Associated Bacteria.</title>
        <authorList>
            <person name="Midha S."/>
            <person name="Bansal K."/>
            <person name="Sharma S."/>
            <person name="Kumar N."/>
            <person name="Patil P.P."/>
            <person name="Chaudhry V."/>
            <person name="Patil P.B."/>
        </authorList>
    </citation>
    <scope>NUCLEOTIDE SEQUENCE [LARGE SCALE GENOMIC DNA]</scope>
    <source>
        <strain evidence="5 6">NS355</strain>
    </source>
</reference>
<dbReference type="PANTHER" id="PTHR43747">
    <property type="entry name" value="FAD-BINDING PROTEIN"/>
    <property type="match status" value="1"/>
</dbReference>
<proteinExistence type="predicted"/>
<dbReference type="Pfam" id="PF04820">
    <property type="entry name" value="Trp_halogenase"/>
    <property type="match status" value="1"/>
</dbReference>
<dbReference type="OrthoDB" id="462203at2"/>
<feature type="binding site" evidence="2">
    <location>
        <position position="353"/>
    </location>
    <ligand>
        <name>FAD</name>
        <dbReference type="ChEBI" id="CHEBI:57692"/>
    </ligand>
</feature>
<dbReference type="InterPro" id="IPR036188">
    <property type="entry name" value="FAD/NAD-bd_sf"/>
</dbReference>
<evidence type="ECO:0000256" key="3">
    <source>
        <dbReference type="SAM" id="MobiDB-lite"/>
    </source>
</evidence>
<evidence type="ECO:0000313" key="6">
    <source>
        <dbReference type="Proteomes" id="UP000073923"/>
    </source>
</evidence>
<accession>A0A147IWP4</accession>
<evidence type="ECO:0000313" key="5">
    <source>
        <dbReference type="EMBL" id="KTW00185.1"/>
    </source>
</evidence>
<keyword evidence="2" id="KW-0285">Flavoprotein</keyword>
<evidence type="ECO:0000256" key="1">
    <source>
        <dbReference type="PIRSR" id="PIRSR011396-1"/>
    </source>
</evidence>
<sequence>MTPHSDHLIRRVVIVGGGTAGWMAAAAFARLLNNGYTQVTLVESEEIGTVGVGEATIPPIITFNQMLGLDENDFLAKTGGTFKLGIEFVDWGDKGERYIHPFGRHAQDLQGVHFHQLYLRERSRRALPDIAEWSMSAVAAKAGKFGRAKPDARSPIRELFYAFHFDASLYARYLRGYAERGGVTRVEGRIDAVKLRSEDGYVEGVTLADGRRIEGDLFIDCSGFRGLLIEEALGTGYESYARWLPCDRAVAAPCALPNPTEPDPFTRATAREAGWQWRIPLQHRMGNGLVYCSDYLDAETAEAQLLGSLEGELLGDPRHLRFTAGRRRQSWNRNVVALGLSSGFLEPLESTSIHLVQAAIQRLIALFPDTRFDPAERDEFNRQMHDLYEDVRDFIILHYKATRRDDTPFWNRVRTMDVPDSLARKMALWSGKGRLFREGYDLFSNPSWVAVCLGQGLVPESWEPAADALDEDLVAQALQQMHAGYADTAARMPSHGDFLRMTAPSPLAPAMTAARGGQDGFDFTRTSGTVQAKGPLL</sequence>
<dbReference type="PANTHER" id="PTHR43747:SF4">
    <property type="entry name" value="FLAVIN-DEPENDENT TRYPTOPHAN HALOGENASE"/>
    <property type="match status" value="1"/>
</dbReference>
<dbReference type="EMBL" id="LDTF01000017">
    <property type="protein sequence ID" value="KTW00185.1"/>
    <property type="molecule type" value="Genomic_DNA"/>
</dbReference>
<dbReference type="Proteomes" id="UP000073923">
    <property type="component" value="Unassembled WGS sequence"/>
</dbReference>
<dbReference type="Gene3D" id="3.50.50.60">
    <property type="entry name" value="FAD/NAD(P)-binding domain"/>
    <property type="match status" value="1"/>
</dbReference>
<dbReference type="InterPro" id="IPR006905">
    <property type="entry name" value="Flavin_halogenase"/>
</dbReference>
<gene>
    <name evidence="5" type="ORF">NS355_05190</name>
</gene>
<comment type="caution">
    <text evidence="5">The sequence shown here is derived from an EMBL/GenBank/DDBJ whole genome shotgun (WGS) entry which is preliminary data.</text>
</comment>
<dbReference type="PATRIC" id="fig|172044.3.peg.732"/>
<feature type="binding site" evidence="2">
    <location>
        <position position="349"/>
    </location>
    <ligand>
        <name>L-tryptophan</name>
        <dbReference type="ChEBI" id="CHEBI:57912"/>
    </ligand>
</feature>
<keyword evidence="4" id="KW-0812">Transmembrane</keyword>
<feature type="transmembrane region" description="Helical" evidence="4">
    <location>
        <begin position="12"/>
        <end position="32"/>
    </location>
</feature>
<keyword evidence="4" id="KW-1133">Transmembrane helix</keyword>
<feature type="binding site" evidence="2">
    <location>
        <position position="340"/>
    </location>
    <ligand>
        <name>FAD</name>
        <dbReference type="ChEBI" id="CHEBI:57692"/>
    </ligand>
</feature>
<dbReference type="RefSeq" id="WP_058744723.1">
    <property type="nucleotide sequence ID" value="NZ_LDTF01000017.1"/>
</dbReference>
<feature type="binding site" evidence="2">
    <location>
        <begin position="17"/>
        <end position="20"/>
    </location>
    <ligand>
        <name>FAD</name>
        <dbReference type="ChEBI" id="CHEBI:57692"/>
    </ligand>
</feature>
<keyword evidence="2" id="KW-0274">FAD</keyword>
<feature type="region of interest" description="Disordered" evidence="3">
    <location>
        <begin position="509"/>
        <end position="537"/>
    </location>
</feature>